<sequence>MSKEKAQARREHLAQMRAAQKRKERRTAMLMWGAGGLVIILLVGVVAFYLIRERSATSLGDVVSAKYPASQHKETKISYKENPPLGGEHNSVWQRCGIYDEPVNSEHAVHSLEHGAIWITYQPSLPKAQVDTLKKLASEEYMLLSPYPGLPSPVVASAWNNQLKLATADDPKLPRFISKYRNNPTNTPEFGASCEGPYSTDKTAAQKEIPAVAPSGSADTMGTPPAEPSAPATGAPEPSAS</sequence>
<dbReference type="RefSeq" id="WP_113980712.1">
    <property type="nucleotide sequence ID" value="NZ_QMEY01000003.1"/>
</dbReference>
<organism evidence="3 4">
    <name type="scientific">Spongiactinospora rosea</name>
    <dbReference type="NCBI Taxonomy" id="2248750"/>
    <lineage>
        <taxon>Bacteria</taxon>
        <taxon>Bacillati</taxon>
        <taxon>Actinomycetota</taxon>
        <taxon>Actinomycetes</taxon>
        <taxon>Streptosporangiales</taxon>
        <taxon>Streptosporangiaceae</taxon>
        <taxon>Spongiactinospora</taxon>
    </lineage>
</organism>
<dbReference type="Pfam" id="PF11303">
    <property type="entry name" value="DUF3105"/>
    <property type="match status" value="1"/>
</dbReference>
<feature type="compositionally biased region" description="Basic and acidic residues" evidence="1">
    <location>
        <begin position="1"/>
        <end position="14"/>
    </location>
</feature>
<feature type="transmembrane region" description="Helical" evidence="2">
    <location>
        <begin position="30"/>
        <end position="51"/>
    </location>
</feature>
<evidence type="ECO:0000256" key="1">
    <source>
        <dbReference type="SAM" id="MobiDB-lite"/>
    </source>
</evidence>
<keyword evidence="2" id="KW-0812">Transmembrane</keyword>
<name>A0A366M399_9ACTN</name>
<dbReference type="AlphaFoldDB" id="A0A366M399"/>
<evidence type="ECO:0000256" key="2">
    <source>
        <dbReference type="SAM" id="Phobius"/>
    </source>
</evidence>
<reference evidence="3 4" key="1">
    <citation type="submission" date="2018-06" db="EMBL/GenBank/DDBJ databases">
        <title>Sphaerisporangium craniellae sp. nov., isolated from a marine sponge in the South China Sea.</title>
        <authorList>
            <person name="Li L."/>
        </authorList>
    </citation>
    <scope>NUCLEOTIDE SEQUENCE [LARGE SCALE GENOMIC DNA]</scope>
    <source>
        <strain evidence="3 4">LHW63015</strain>
    </source>
</reference>
<feature type="region of interest" description="Disordered" evidence="1">
    <location>
        <begin position="176"/>
        <end position="241"/>
    </location>
</feature>
<gene>
    <name evidence="3" type="ORF">DP939_10085</name>
</gene>
<comment type="caution">
    <text evidence="3">The sequence shown here is derived from an EMBL/GenBank/DDBJ whole genome shotgun (WGS) entry which is preliminary data.</text>
</comment>
<keyword evidence="2" id="KW-0472">Membrane</keyword>
<evidence type="ECO:0000313" key="4">
    <source>
        <dbReference type="Proteomes" id="UP000253303"/>
    </source>
</evidence>
<feature type="region of interest" description="Disordered" evidence="1">
    <location>
        <begin position="1"/>
        <end position="20"/>
    </location>
</feature>
<accession>A0A366M399</accession>
<dbReference type="EMBL" id="QMEY01000003">
    <property type="protein sequence ID" value="RBQ20517.1"/>
    <property type="molecule type" value="Genomic_DNA"/>
</dbReference>
<proteinExistence type="predicted"/>
<keyword evidence="4" id="KW-1185">Reference proteome</keyword>
<keyword evidence="2" id="KW-1133">Transmembrane helix</keyword>
<dbReference type="Proteomes" id="UP000253303">
    <property type="component" value="Unassembled WGS sequence"/>
</dbReference>
<dbReference type="InterPro" id="IPR021454">
    <property type="entry name" value="DUF3105"/>
</dbReference>
<dbReference type="OrthoDB" id="164831at2"/>
<protein>
    <submittedName>
        <fullName evidence="3">DUF3105 domain-containing protein</fullName>
    </submittedName>
</protein>
<evidence type="ECO:0000313" key="3">
    <source>
        <dbReference type="EMBL" id="RBQ20517.1"/>
    </source>
</evidence>